<dbReference type="PANTHER" id="PTHR44846">
    <property type="entry name" value="MANNOSYL-D-GLYCERATE TRANSPORT/METABOLISM SYSTEM REPRESSOR MNGR-RELATED"/>
    <property type="match status" value="1"/>
</dbReference>
<evidence type="ECO:0000256" key="1">
    <source>
        <dbReference type="ARBA" id="ARBA00023015"/>
    </source>
</evidence>
<dbReference type="RefSeq" id="WP_343955257.1">
    <property type="nucleotide sequence ID" value="NZ_BAAAHQ010000060.1"/>
</dbReference>
<dbReference type="CDD" id="cd07377">
    <property type="entry name" value="WHTH_GntR"/>
    <property type="match status" value="1"/>
</dbReference>
<reference evidence="5 6" key="1">
    <citation type="journal article" date="2019" name="Int. J. Syst. Evol. Microbiol.">
        <title>The Global Catalogue of Microorganisms (GCM) 10K type strain sequencing project: providing services to taxonomists for standard genome sequencing and annotation.</title>
        <authorList>
            <consortium name="The Broad Institute Genomics Platform"/>
            <consortium name="The Broad Institute Genome Sequencing Center for Infectious Disease"/>
            <person name="Wu L."/>
            <person name="Ma J."/>
        </authorList>
    </citation>
    <scope>NUCLEOTIDE SEQUENCE [LARGE SCALE GENOMIC DNA]</scope>
    <source>
        <strain evidence="5 6">JCM 11136</strain>
    </source>
</reference>
<name>A0ABN1R986_9ACTN</name>
<evidence type="ECO:0000259" key="4">
    <source>
        <dbReference type="PROSITE" id="PS50949"/>
    </source>
</evidence>
<dbReference type="Gene3D" id="1.10.10.10">
    <property type="entry name" value="Winged helix-like DNA-binding domain superfamily/Winged helix DNA-binding domain"/>
    <property type="match status" value="1"/>
</dbReference>
<dbReference type="PANTHER" id="PTHR44846:SF17">
    <property type="entry name" value="GNTR-FAMILY TRANSCRIPTIONAL REGULATOR"/>
    <property type="match status" value="1"/>
</dbReference>
<protein>
    <recommendedName>
        <fullName evidence="4">HTH gntR-type domain-containing protein</fullName>
    </recommendedName>
</protein>
<accession>A0ABN1R986</accession>
<proteinExistence type="predicted"/>
<gene>
    <name evidence="5" type="ORF">GCM10009560_76880</name>
</gene>
<dbReference type="SUPFAM" id="SSF46785">
    <property type="entry name" value="Winged helix' DNA-binding domain"/>
    <property type="match status" value="1"/>
</dbReference>
<evidence type="ECO:0000256" key="2">
    <source>
        <dbReference type="ARBA" id="ARBA00023125"/>
    </source>
</evidence>
<evidence type="ECO:0000313" key="6">
    <source>
        <dbReference type="Proteomes" id="UP001501578"/>
    </source>
</evidence>
<keyword evidence="6" id="KW-1185">Reference proteome</keyword>
<dbReference type="InterPro" id="IPR000524">
    <property type="entry name" value="Tscrpt_reg_HTH_GntR"/>
</dbReference>
<keyword evidence="2" id="KW-0238">DNA-binding</keyword>
<evidence type="ECO:0000313" key="5">
    <source>
        <dbReference type="EMBL" id="GAA0953733.1"/>
    </source>
</evidence>
<sequence length="95" mass="10271">MLKRRGAVPAFDPDAAGPGYVYVQVADHVAARIDAGELSPDARLLGERDLAEEYGVAIGTIRRAVKELRDRGLVVTLPAKGTYITRPEDRPAEKA</sequence>
<feature type="domain" description="HTH gntR-type" evidence="4">
    <location>
        <begin position="19"/>
        <end position="87"/>
    </location>
</feature>
<dbReference type="InterPro" id="IPR036388">
    <property type="entry name" value="WH-like_DNA-bd_sf"/>
</dbReference>
<dbReference type="InterPro" id="IPR050679">
    <property type="entry name" value="Bact_HTH_transcr_reg"/>
</dbReference>
<dbReference type="Proteomes" id="UP001501578">
    <property type="component" value="Unassembled WGS sequence"/>
</dbReference>
<dbReference type="InterPro" id="IPR036390">
    <property type="entry name" value="WH_DNA-bd_sf"/>
</dbReference>
<dbReference type="EMBL" id="BAAAHQ010000060">
    <property type="protein sequence ID" value="GAA0953733.1"/>
    <property type="molecule type" value="Genomic_DNA"/>
</dbReference>
<evidence type="ECO:0000256" key="3">
    <source>
        <dbReference type="ARBA" id="ARBA00023163"/>
    </source>
</evidence>
<dbReference type="SMART" id="SM00345">
    <property type="entry name" value="HTH_GNTR"/>
    <property type="match status" value="1"/>
</dbReference>
<dbReference type="PROSITE" id="PS50949">
    <property type="entry name" value="HTH_GNTR"/>
    <property type="match status" value="1"/>
</dbReference>
<comment type="caution">
    <text evidence="5">The sequence shown here is derived from an EMBL/GenBank/DDBJ whole genome shotgun (WGS) entry which is preliminary data.</text>
</comment>
<organism evidence="5 6">
    <name type="scientific">Nonomuraea longicatena</name>
    <dbReference type="NCBI Taxonomy" id="83682"/>
    <lineage>
        <taxon>Bacteria</taxon>
        <taxon>Bacillati</taxon>
        <taxon>Actinomycetota</taxon>
        <taxon>Actinomycetes</taxon>
        <taxon>Streptosporangiales</taxon>
        <taxon>Streptosporangiaceae</taxon>
        <taxon>Nonomuraea</taxon>
    </lineage>
</organism>
<dbReference type="Pfam" id="PF00392">
    <property type="entry name" value="GntR"/>
    <property type="match status" value="1"/>
</dbReference>
<keyword evidence="3" id="KW-0804">Transcription</keyword>
<keyword evidence="1" id="KW-0805">Transcription regulation</keyword>